<reference evidence="1 2" key="1">
    <citation type="submission" date="2020-09" db="EMBL/GenBank/DDBJ databases">
        <title>De no assembly of potato wild relative species, Solanum commersonii.</title>
        <authorList>
            <person name="Cho K."/>
        </authorList>
    </citation>
    <scope>NUCLEOTIDE SEQUENCE [LARGE SCALE GENOMIC DNA]</scope>
    <source>
        <strain evidence="1">LZ3.2</strain>
        <tissue evidence="1">Leaf</tissue>
    </source>
</reference>
<accession>A0A9J5W9G9</accession>
<dbReference type="EMBL" id="JACXVP010000012">
    <property type="protein sequence ID" value="KAG5571892.1"/>
    <property type="molecule type" value="Genomic_DNA"/>
</dbReference>
<name>A0A9J5W9G9_SOLCO</name>
<evidence type="ECO:0000313" key="1">
    <source>
        <dbReference type="EMBL" id="KAG5571892.1"/>
    </source>
</evidence>
<dbReference type="Proteomes" id="UP000824120">
    <property type="component" value="Chromosome 12"/>
</dbReference>
<gene>
    <name evidence="1" type="ORF">H5410_061658</name>
</gene>
<comment type="caution">
    <text evidence="1">The sequence shown here is derived from an EMBL/GenBank/DDBJ whole genome shotgun (WGS) entry which is preliminary data.</text>
</comment>
<keyword evidence="2" id="KW-1185">Reference proteome</keyword>
<evidence type="ECO:0000313" key="2">
    <source>
        <dbReference type="Proteomes" id="UP000824120"/>
    </source>
</evidence>
<sequence>MGVAGVRYCLLFLGAARCWWLRGCCWLELSAGWLLSPCCWQLLSSAAGSGAAARLWLLAERRENGEEARGERWRPATAGGWSWLLRLARGEEKREGAGGFLERKEENE</sequence>
<dbReference type="AlphaFoldDB" id="A0A9J5W9G9"/>
<protein>
    <submittedName>
        <fullName evidence="1">Uncharacterized protein</fullName>
    </submittedName>
</protein>
<organism evidence="1 2">
    <name type="scientific">Solanum commersonii</name>
    <name type="common">Commerson's wild potato</name>
    <name type="synonym">Commerson's nightshade</name>
    <dbReference type="NCBI Taxonomy" id="4109"/>
    <lineage>
        <taxon>Eukaryota</taxon>
        <taxon>Viridiplantae</taxon>
        <taxon>Streptophyta</taxon>
        <taxon>Embryophyta</taxon>
        <taxon>Tracheophyta</taxon>
        <taxon>Spermatophyta</taxon>
        <taxon>Magnoliopsida</taxon>
        <taxon>eudicotyledons</taxon>
        <taxon>Gunneridae</taxon>
        <taxon>Pentapetalae</taxon>
        <taxon>asterids</taxon>
        <taxon>lamiids</taxon>
        <taxon>Solanales</taxon>
        <taxon>Solanaceae</taxon>
        <taxon>Solanoideae</taxon>
        <taxon>Solaneae</taxon>
        <taxon>Solanum</taxon>
    </lineage>
</organism>
<proteinExistence type="predicted"/>